<dbReference type="CDD" id="cd22157">
    <property type="entry name" value="F-box_AtFBW1-like"/>
    <property type="match status" value="1"/>
</dbReference>
<proteinExistence type="predicted"/>
<dbReference type="NCBIfam" id="TIGR01640">
    <property type="entry name" value="F_box_assoc_1"/>
    <property type="match status" value="1"/>
</dbReference>
<dbReference type="InterPro" id="IPR017451">
    <property type="entry name" value="F-box-assoc_interact_dom"/>
</dbReference>
<dbReference type="Pfam" id="PF07734">
    <property type="entry name" value="FBA_1"/>
    <property type="match status" value="1"/>
</dbReference>
<evidence type="ECO:0000259" key="1">
    <source>
        <dbReference type="PROSITE" id="PS50181"/>
    </source>
</evidence>
<gene>
    <name evidence="3" type="primary">LOC110750122</name>
</gene>
<dbReference type="InterPro" id="IPR006527">
    <property type="entry name" value="F-box-assoc_dom_typ1"/>
</dbReference>
<dbReference type="InterPro" id="IPR050796">
    <property type="entry name" value="SCF_F-box_component"/>
</dbReference>
<dbReference type="GeneID" id="110750122"/>
<dbReference type="InterPro" id="IPR001810">
    <property type="entry name" value="F-box_dom"/>
</dbReference>
<dbReference type="RefSeq" id="XP_021806087.1">
    <property type="nucleotide sequence ID" value="XM_021950395.1"/>
</dbReference>
<dbReference type="InterPro" id="IPR036047">
    <property type="entry name" value="F-box-like_dom_sf"/>
</dbReference>
<organism evidence="2 3">
    <name type="scientific">Prunus avium</name>
    <name type="common">Cherry</name>
    <name type="synonym">Cerasus avium</name>
    <dbReference type="NCBI Taxonomy" id="42229"/>
    <lineage>
        <taxon>Eukaryota</taxon>
        <taxon>Viridiplantae</taxon>
        <taxon>Streptophyta</taxon>
        <taxon>Embryophyta</taxon>
        <taxon>Tracheophyta</taxon>
        <taxon>Spermatophyta</taxon>
        <taxon>Magnoliopsida</taxon>
        <taxon>eudicotyledons</taxon>
        <taxon>Gunneridae</taxon>
        <taxon>Pentapetalae</taxon>
        <taxon>rosids</taxon>
        <taxon>fabids</taxon>
        <taxon>Rosales</taxon>
        <taxon>Rosaceae</taxon>
        <taxon>Amygdaloideae</taxon>
        <taxon>Amygdaleae</taxon>
        <taxon>Prunus</taxon>
    </lineage>
</organism>
<dbReference type="Proteomes" id="UP000515124">
    <property type="component" value="Unplaced"/>
</dbReference>
<evidence type="ECO:0000313" key="2">
    <source>
        <dbReference type="Proteomes" id="UP000515124"/>
    </source>
</evidence>
<reference evidence="3" key="1">
    <citation type="submission" date="2025-08" db="UniProtKB">
        <authorList>
            <consortium name="RefSeq"/>
        </authorList>
    </citation>
    <scope>IDENTIFICATION</scope>
</reference>
<dbReference type="Pfam" id="PF00646">
    <property type="entry name" value="F-box"/>
    <property type="match status" value="1"/>
</dbReference>
<dbReference type="PANTHER" id="PTHR31672">
    <property type="entry name" value="BNACNNG10540D PROTEIN"/>
    <property type="match status" value="1"/>
</dbReference>
<dbReference type="PANTHER" id="PTHR31672:SF10">
    <property type="entry name" value="F-BOX DOMAIN-CONTAINING PROTEIN"/>
    <property type="match status" value="1"/>
</dbReference>
<dbReference type="Gene3D" id="1.20.1280.50">
    <property type="match status" value="1"/>
</dbReference>
<keyword evidence="2" id="KW-1185">Reference proteome</keyword>
<sequence>MKVPEEIVYEILLRLPVKSLLRFTTVCKSWNCMIKSSTFIHTHLESNHRNDDVQLLLHHPELDLYSLYRDEDNKDDGRACASSSSSSYTRIEYSTDLDSPYAFYAERTGTKSWGCEFVGTCNGLVCLAGKDIDLTALLWNPSIRKFVVLPKSGVTFCHEYDHRDVTSFAFGYDRRANDYKVLRRVSYFLRDPLVSCQYEIWSLAKGSWKTLMNTANDRHQERDIGNRYFESGHPPAFVNGALHWLQANVSTWNISVVSFDMSGEVFGEIAIPPKAETRKCFDFNRHCVVSRCRESLAFFESCRERRESGLVLRMNMWVMEEYGVAKSWTKLFAICLEGSICRLVGCSKSGEVVLKLKVDDIVEYQSVNTKTKQVKNFHFEGECSTYYSVMDAFTENLLLLDQPKVFTY</sequence>
<name>A0A6P5RU29_PRUAV</name>
<accession>A0A6P5RU29</accession>
<dbReference type="PROSITE" id="PS50181">
    <property type="entry name" value="FBOX"/>
    <property type="match status" value="1"/>
</dbReference>
<dbReference type="SMART" id="SM00256">
    <property type="entry name" value="FBOX"/>
    <property type="match status" value="1"/>
</dbReference>
<feature type="domain" description="F-box" evidence="1">
    <location>
        <begin position="1"/>
        <end position="43"/>
    </location>
</feature>
<dbReference type="AlphaFoldDB" id="A0A6P5RU29"/>
<dbReference type="KEGG" id="pavi:110750122"/>
<evidence type="ECO:0000313" key="3">
    <source>
        <dbReference type="RefSeq" id="XP_021806087.1"/>
    </source>
</evidence>
<protein>
    <submittedName>
        <fullName evidence="3">F-box/kelch-repeat protein At3g23880-like</fullName>
    </submittedName>
</protein>
<dbReference type="SUPFAM" id="SSF81383">
    <property type="entry name" value="F-box domain"/>
    <property type="match status" value="1"/>
</dbReference>